<dbReference type="PANTHER" id="PTHR13847">
    <property type="entry name" value="SARCOSINE DEHYDROGENASE-RELATED"/>
    <property type="match status" value="1"/>
</dbReference>
<dbReference type="Gene3D" id="3.30.9.10">
    <property type="entry name" value="D-Amino Acid Oxidase, subunit A, domain 2"/>
    <property type="match status" value="1"/>
</dbReference>
<protein>
    <submittedName>
        <fullName evidence="3">Oxidoreductase</fullName>
    </submittedName>
</protein>
<keyword evidence="1" id="KW-0560">Oxidoreductase</keyword>
<evidence type="ECO:0000313" key="4">
    <source>
        <dbReference type="Proteomes" id="UP000245698"/>
    </source>
</evidence>
<organism evidence="3 4">
    <name type="scientific">Mesorhizobium delmotii</name>
    <dbReference type="NCBI Taxonomy" id="1631247"/>
    <lineage>
        <taxon>Bacteria</taxon>
        <taxon>Pseudomonadati</taxon>
        <taxon>Pseudomonadota</taxon>
        <taxon>Alphaproteobacteria</taxon>
        <taxon>Hyphomicrobiales</taxon>
        <taxon>Phyllobacteriaceae</taxon>
        <taxon>Mesorhizobium</taxon>
    </lineage>
</organism>
<dbReference type="Pfam" id="PF01266">
    <property type="entry name" value="DAO"/>
    <property type="match status" value="1"/>
</dbReference>
<dbReference type="AlphaFoldDB" id="A0A2P9AL54"/>
<dbReference type="InterPro" id="IPR036188">
    <property type="entry name" value="FAD/NAD-bd_sf"/>
</dbReference>
<dbReference type="GO" id="GO:0005737">
    <property type="term" value="C:cytoplasm"/>
    <property type="evidence" value="ECO:0007669"/>
    <property type="project" value="TreeGrafter"/>
</dbReference>
<dbReference type="InterPro" id="IPR006076">
    <property type="entry name" value="FAD-dep_OxRdtase"/>
</dbReference>
<dbReference type="RefSeq" id="WP_123149029.1">
    <property type="nucleotide sequence ID" value="NZ_FUIG01000029.1"/>
</dbReference>
<evidence type="ECO:0000313" key="3">
    <source>
        <dbReference type="EMBL" id="SJM31849.1"/>
    </source>
</evidence>
<proteinExistence type="predicted"/>
<keyword evidence="4" id="KW-1185">Reference proteome</keyword>
<dbReference type="Gene3D" id="3.50.50.60">
    <property type="entry name" value="FAD/NAD(P)-binding domain"/>
    <property type="match status" value="1"/>
</dbReference>
<dbReference type="EMBL" id="FUIG01000029">
    <property type="protein sequence ID" value="SJM31849.1"/>
    <property type="molecule type" value="Genomic_DNA"/>
</dbReference>
<feature type="domain" description="FAD dependent oxidoreductase" evidence="2">
    <location>
        <begin position="41"/>
        <end position="401"/>
    </location>
</feature>
<evidence type="ECO:0000259" key="2">
    <source>
        <dbReference type="Pfam" id="PF01266"/>
    </source>
</evidence>
<reference evidence="4" key="1">
    <citation type="submission" date="2016-12" db="EMBL/GenBank/DDBJ databases">
        <authorList>
            <person name="Brunel B."/>
        </authorList>
    </citation>
    <scope>NUCLEOTIDE SEQUENCE [LARGE SCALE GENOMIC DNA]</scope>
</reference>
<evidence type="ECO:0000256" key="1">
    <source>
        <dbReference type="ARBA" id="ARBA00023002"/>
    </source>
</evidence>
<dbReference type="GO" id="GO:0016491">
    <property type="term" value="F:oxidoreductase activity"/>
    <property type="evidence" value="ECO:0007669"/>
    <property type="project" value="UniProtKB-KW"/>
</dbReference>
<accession>A0A2P9AL54</accession>
<sequence length="446" mass="48216">MMTSKTFRARRLPAHGVESGWAAMLPPRAPRPELERAITADVVIVGAGFAGLAAAVRLADLDPRLSVALIDADMVGNGASGRNSGFLIDLPHDISSGNFGMDAVTKSRNEIAVARTSIQHYARLAEENGWDRDVFDRSGKYSVAMTDSGTQHLAAYSSKLNLLGEPHQLLDAEQVEEVTGTRSFKSGLFTPGAVMVQPAALVRAIADLLQKPVRLFERTPALSIETSPNGCTVKTPKGEVRAAQVILATNGHAESFGFGSGELLHVFTYASLTQPFDPSTLAGSRKWGATPAASMGTTVRRITGADGDRILIRSRYTYNPKIEVEAGSIKSASDLHDRKFADRFPDHRHLKMQYRWAGAMALTWNSVPLFGQVEDRIFAACACNGIGATKATAAGIATAELVVGHRSQLGEIFRLFERPHALPPRPFTDVGARLNLAFREWRAGRE</sequence>
<gene>
    <name evidence="3" type="ORF">BQ8482_220020</name>
</gene>
<dbReference type="Proteomes" id="UP000245698">
    <property type="component" value="Unassembled WGS sequence"/>
</dbReference>
<name>A0A2P9AL54_9HYPH</name>
<dbReference type="SUPFAM" id="SSF51905">
    <property type="entry name" value="FAD/NAD(P)-binding domain"/>
    <property type="match status" value="1"/>
</dbReference>
<dbReference type="PANTHER" id="PTHR13847:SF281">
    <property type="entry name" value="FAD DEPENDENT OXIDOREDUCTASE DOMAIN-CONTAINING PROTEIN"/>
    <property type="match status" value="1"/>
</dbReference>